<evidence type="ECO:0000313" key="3">
    <source>
        <dbReference type="Proteomes" id="UP001186944"/>
    </source>
</evidence>
<dbReference type="Pfam" id="PF00147">
    <property type="entry name" value="Fibrinogen_C"/>
    <property type="match status" value="1"/>
</dbReference>
<dbReference type="GO" id="GO:0005615">
    <property type="term" value="C:extracellular space"/>
    <property type="evidence" value="ECO:0007669"/>
    <property type="project" value="TreeGrafter"/>
</dbReference>
<evidence type="ECO:0000259" key="1">
    <source>
        <dbReference type="PROSITE" id="PS51406"/>
    </source>
</evidence>
<sequence length="163" mass="18700">VIQQRKDGSVDFYRTWQEYKNGFGNATSEYWIGNDAIHALTSSRNCELRIDMVDTNGSNLHAHYSNFYIDDEAAQYVLHLSGFSGNTDNNLGDSHNMQKFTTKDQDNDQYYDNCGVLKQAGYWYGGCNSSNLNGNYKDGKCCKGFYWNSITMLRKSTMMIRCH</sequence>
<dbReference type="EMBL" id="VSWD01000002">
    <property type="protein sequence ID" value="KAK3107206.1"/>
    <property type="molecule type" value="Genomic_DNA"/>
</dbReference>
<dbReference type="InterPro" id="IPR050373">
    <property type="entry name" value="Fibrinogen_C-term_domain"/>
</dbReference>
<dbReference type="AlphaFoldDB" id="A0AA89C394"/>
<dbReference type="PANTHER" id="PTHR19143">
    <property type="entry name" value="FIBRINOGEN/TENASCIN/ANGIOPOEITIN"/>
    <property type="match status" value="1"/>
</dbReference>
<protein>
    <recommendedName>
        <fullName evidence="1">Fibrinogen C-terminal domain-containing protein</fullName>
    </recommendedName>
</protein>
<reference evidence="2" key="1">
    <citation type="submission" date="2019-08" db="EMBL/GenBank/DDBJ databases">
        <title>The improved chromosome-level genome for the pearl oyster Pinctada fucata martensii using PacBio sequencing and Hi-C.</title>
        <authorList>
            <person name="Zheng Z."/>
        </authorList>
    </citation>
    <scope>NUCLEOTIDE SEQUENCE</scope>
    <source>
        <strain evidence="2">ZZ-2019</strain>
        <tissue evidence="2">Adductor muscle</tissue>
    </source>
</reference>
<dbReference type="PANTHER" id="PTHR19143:SF327">
    <property type="entry name" value="FI21813P1-RELATED"/>
    <property type="match status" value="1"/>
</dbReference>
<keyword evidence="3" id="KW-1185">Reference proteome</keyword>
<dbReference type="Proteomes" id="UP001186944">
    <property type="component" value="Unassembled WGS sequence"/>
</dbReference>
<dbReference type="InterPro" id="IPR036056">
    <property type="entry name" value="Fibrinogen-like_C"/>
</dbReference>
<feature type="non-terminal residue" evidence="2">
    <location>
        <position position="1"/>
    </location>
</feature>
<gene>
    <name evidence="2" type="ORF">FSP39_009397</name>
</gene>
<accession>A0AA89C394</accession>
<name>A0AA89C394_PINIB</name>
<feature type="domain" description="Fibrinogen C-terminal" evidence="1">
    <location>
        <begin position="1"/>
        <end position="163"/>
    </location>
</feature>
<dbReference type="SUPFAM" id="SSF56496">
    <property type="entry name" value="Fibrinogen C-terminal domain-like"/>
    <property type="match status" value="1"/>
</dbReference>
<dbReference type="Gene3D" id="3.90.215.10">
    <property type="entry name" value="Gamma Fibrinogen, chain A, domain 1"/>
    <property type="match status" value="1"/>
</dbReference>
<evidence type="ECO:0000313" key="2">
    <source>
        <dbReference type="EMBL" id="KAK3107206.1"/>
    </source>
</evidence>
<comment type="caution">
    <text evidence="2">The sequence shown here is derived from an EMBL/GenBank/DDBJ whole genome shotgun (WGS) entry which is preliminary data.</text>
</comment>
<dbReference type="PROSITE" id="PS51406">
    <property type="entry name" value="FIBRINOGEN_C_2"/>
    <property type="match status" value="1"/>
</dbReference>
<dbReference type="InterPro" id="IPR002181">
    <property type="entry name" value="Fibrinogen_a/b/g_C_dom"/>
</dbReference>
<organism evidence="2 3">
    <name type="scientific">Pinctada imbricata</name>
    <name type="common">Atlantic pearl-oyster</name>
    <name type="synonym">Pinctada martensii</name>
    <dbReference type="NCBI Taxonomy" id="66713"/>
    <lineage>
        <taxon>Eukaryota</taxon>
        <taxon>Metazoa</taxon>
        <taxon>Spiralia</taxon>
        <taxon>Lophotrochozoa</taxon>
        <taxon>Mollusca</taxon>
        <taxon>Bivalvia</taxon>
        <taxon>Autobranchia</taxon>
        <taxon>Pteriomorphia</taxon>
        <taxon>Pterioida</taxon>
        <taxon>Pterioidea</taxon>
        <taxon>Pteriidae</taxon>
        <taxon>Pinctada</taxon>
    </lineage>
</organism>
<dbReference type="InterPro" id="IPR014716">
    <property type="entry name" value="Fibrinogen_a/b/g_C_1"/>
</dbReference>
<dbReference type="SMART" id="SM00186">
    <property type="entry name" value="FBG"/>
    <property type="match status" value="1"/>
</dbReference>
<proteinExistence type="predicted"/>